<name>A0ABP6XW67_9ACTN</name>
<comment type="caution">
    <text evidence="1">The sequence shown here is derived from an EMBL/GenBank/DDBJ whole genome shotgun (WGS) entry which is preliminary data.</text>
</comment>
<dbReference type="Proteomes" id="UP001500707">
    <property type="component" value="Unassembled WGS sequence"/>
</dbReference>
<dbReference type="EMBL" id="BAABCE010000013">
    <property type="protein sequence ID" value="GAA3572981.1"/>
    <property type="molecule type" value="Genomic_DNA"/>
</dbReference>
<sequence>MAGTWDASVNVLYITENGGGFKAQKLRIATEFDVVAEIEIGAQLNGFATSHRLVVTVTNLTTGVVTTRVSDQTLTPAGTIRREPIRVDFPPLVANEGDLLRATCSYRVTAGINTDYSWGQSEPAIAER</sequence>
<keyword evidence="2" id="KW-1185">Reference proteome</keyword>
<gene>
    <name evidence="1" type="ORF">GCM10022295_63370</name>
</gene>
<evidence type="ECO:0000313" key="1">
    <source>
        <dbReference type="EMBL" id="GAA3572981.1"/>
    </source>
</evidence>
<proteinExistence type="predicted"/>
<evidence type="ECO:0000313" key="2">
    <source>
        <dbReference type="Proteomes" id="UP001500707"/>
    </source>
</evidence>
<dbReference type="RefSeq" id="WP_346184603.1">
    <property type="nucleotide sequence ID" value="NZ_BAABCE010000013.1"/>
</dbReference>
<organism evidence="1 2">
    <name type="scientific">Streptomyces osmaniensis</name>
    <dbReference type="NCBI Taxonomy" id="593134"/>
    <lineage>
        <taxon>Bacteria</taxon>
        <taxon>Bacillati</taxon>
        <taxon>Actinomycetota</taxon>
        <taxon>Actinomycetes</taxon>
        <taxon>Kitasatosporales</taxon>
        <taxon>Streptomycetaceae</taxon>
        <taxon>Streptomyces</taxon>
    </lineage>
</organism>
<accession>A0ABP6XW67</accession>
<protein>
    <submittedName>
        <fullName evidence="1">Uncharacterized protein</fullName>
    </submittedName>
</protein>
<reference evidence="2" key="1">
    <citation type="journal article" date="2019" name="Int. J. Syst. Evol. Microbiol.">
        <title>The Global Catalogue of Microorganisms (GCM) 10K type strain sequencing project: providing services to taxonomists for standard genome sequencing and annotation.</title>
        <authorList>
            <consortium name="The Broad Institute Genomics Platform"/>
            <consortium name="The Broad Institute Genome Sequencing Center for Infectious Disease"/>
            <person name="Wu L."/>
            <person name="Ma J."/>
        </authorList>
    </citation>
    <scope>NUCLEOTIDE SEQUENCE [LARGE SCALE GENOMIC DNA]</scope>
    <source>
        <strain evidence="2">JCM 17656</strain>
    </source>
</reference>